<dbReference type="EMBL" id="JAAAJB010000060">
    <property type="protein sequence ID" value="KAG0268079.1"/>
    <property type="molecule type" value="Genomic_DNA"/>
</dbReference>
<sequence length="322" mass="32982">MATTASSFRGATQWDPVLILSQIACLQSVWYCSISVIVYTLFTLTGTEISLDVILDYREIRFDNSAGLLLGFAWLLNACVGIVSRARLVLDFSLTLLMYHVVMTTLYSDHLPTSFLWWGLNATTAGIMIFGGEYLCMRQEMEPILLGGSGGNSSSTGQDSVRSGGASGAGTATRQTQHARTRSNGTGAIMTAGASSSSSTASSNTALGFIQSQTKASRPAGGGGRYEITGDQEESTGLLMMDSLDHLHHELSHSPGGPGVALSSSSSSSAGATAATVAAAAAGPAVTTGAGTGGAGVFGSPVSQPQGSVGSSSMMTLPQKAK</sequence>
<evidence type="ECO:0000256" key="9">
    <source>
        <dbReference type="SAM" id="MobiDB-lite"/>
    </source>
</evidence>
<dbReference type="PANTHER" id="PTHR12952:SF0">
    <property type="entry name" value="PROTEIN SYS1 HOMOLOG"/>
    <property type="match status" value="1"/>
</dbReference>
<reference evidence="11" key="1">
    <citation type="journal article" date="2020" name="Fungal Divers.">
        <title>Resolving the Mortierellaceae phylogeny through synthesis of multi-gene phylogenetics and phylogenomics.</title>
        <authorList>
            <person name="Vandepol N."/>
            <person name="Liber J."/>
            <person name="Desiro A."/>
            <person name="Na H."/>
            <person name="Kennedy M."/>
            <person name="Barry K."/>
            <person name="Grigoriev I.V."/>
            <person name="Miller A.N."/>
            <person name="O'Donnell K."/>
            <person name="Stajich J.E."/>
            <person name="Bonito G."/>
        </authorList>
    </citation>
    <scope>NUCLEOTIDE SEQUENCE</scope>
    <source>
        <strain evidence="11">BC1065</strain>
    </source>
</reference>
<keyword evidence="8 10" id="KW-0472">Membrane</keyword>
<keyword evidence="6 10" id="KW-1133">Transmembrane helix</keyword>
<comment type="subcellular location">
    <subcellularLocation>
        <location evidence="1">Golgi apparatus membrane</location>
        <topology evidence="1">Multi-pass membrane protein</topology>
    </subcellularLocation>
</comment>
<dbReference type="PANTHER" id="PTHR12952">
    <property type="entry name" value="SYS1"/>
    <property type="match status" value="1"/>
</dbReference>
<dbReference type="Pfam" id="PF09801">
    <property type="entry name" value="SYS1"/>
    <property type="match status" value="1"/>
</dbReference>
<dbReference type="GO" id="GO:0043001">
    <property type="term" value="P:Golgi to plasma membrane protein transport"/>
    <property type="evidence" value="ECO:0007669"/>
    <property type="project" value="TreeGrafter"/>
</dbReference>
<dbReference type="GO" id="GO:0005829">
    <property type="term" value="C:cytosol"/>
    <property type="evidence" value="ECO:0007669"/>
    <property type="project" value="GOC"/>
</dbReference>
<evidence type="ECO:0000256" key="6">
    <source>
        <dbReference type="ARBA" id="ARBA00022989"/>
    </source>
</evidence>
<feature type="transmembrane region" description="Helical" evidence="10">
    <location>
        <begin position="88"/>
        <end position="108"/>
    </location>
</feature>
<keyword evidence="3" id="KW-0813">Transport</keyword>
<organism evidence="11 12">
    <name type="scientific">Actinomortierella ambigua</name>
    <dbReference type="NCBI Taxonomy" id="1343610"/>
    <lineage>
        <taxon>Eukaryota</taxon>
        <taxon>Fungi</taxon>
        <taxon>Fungi incertae sedis</taxon>
        <taxon>Mucoromycota</taxon>
        <taxon>Mortierellomycotina</taxon>
        <taxon>Mortierellomycetes</taxon>
        <taxon>Mortierellales</taxon>
        <taxon>Mortierellaceae</taxon>
        <taxon>Actinomortierella</taxon>
    </lineage>
</organism>
<feature type="region of interest" description="Disordered" evidence="9">
    <location>
        <begin position="291"/>
        <end position="322"/>
    </location>
</feature>
<evidence type="ECO:0000256" key="5">
    <source>
        <dbReference type="ARBA" id="ARBA00022927"/>
    </source>
</evidence>
<keyword evidence="4 10" id="KW-0812">Transmembrane</keyword>
<evidence type="ECO:0000256" key="3">
    <source>
        <dbReference type="ARBA" id="ARBA00022448"/>
    </source>
</evidence>
<keyword evidence="7" id="KW-0333">Golgi apparatus</keyword>
<feature type="region of interest" description="Disordered" evidence="9">
    <location>
        <begin position="147"/>
        <end position="230"/>
    </location>
</feature>
<name>A0A9P6QK80_9FUNG</name>
<dbReference type="AlphaFoldDB" id="A0A9P6QK80"/>
<evidence type="ECO:0000313" key="11">
    <source>
        <dbReference type="EMBL" id="KAG0268079.1"/>
    </source>
</evidence>
<evidence type="ECO:0000256" key="2">
    <source>
        <dbReference type="ARBA" id="ARBA00008160"/>
    </source>
</evidence>
<evidence type="ECO:0000313" key="12">
    <source>
        <dbReference type="Proteomes" id="UP000807716"/>
    </source>
</evidence>
<feature type="transmembrane region" description="Helical" evidence="10">
    <location>
        <begin position="62"/>
        <end position="83"/>
    </location>
</feature>
<dbReference type="GO" id="GO:0000139">
    <property type="term" value="C:Golgi membrane"/>
    <property type="evidence" value="ECO:0007669"/>
    <property type="project" value="UniProtKB-SubCell"/>
</dbReference>
<feature type="compositionally biased region" description="Low complexity" evidence="9">
    <location>
        <begin position="152"/>
        <end position="178"/>
    </location>
</feature>
<evidence type="ECO:0008006" key="13">
    <source>
        <dbReference type="Google" id="ProtNLM"/>
    </source>
</evidence>
<evidence type="ECO:0000256" key="1">
    <source>
        <dbReference type="ARBA" id="ARBA00004653"/>
    </source>
</evidence>
<feature type="compositionally biased region" description="Low complexity" evidence="9">
    <location>
        <begin position="298"/>
        <end position="315"/>
    </location>
</feature>
<keyword evidence="5" id="KW-0653">Protein transport</keyword>
<dbReference type="GO" id="GO:0006895">
    <property type="term" value="P:Golgi to endosome transport"/>
    <property type="evidence" value="ECO:0007669"/>
    <property type="project" value="TreeGrafter"/>
</dbReference>
<evidence type="ECO:0000256" key="4">
    <source>
        <dbReference type="ARBA" id="ARBA00022692"/>
    </source>
</evidence>
<dbReference type="OrthoDB" id="542931at2759"/>
<feature type="region of interest" description="Disordered" evidence="9">
    <location>
        <begin position="248"/>
        <end position="267"/>
    </location>
</feature>
<accession>A0A9P6QK80</accession>
<keyword evidence="12" id="KW-1185">Reference proteome</keyword>
<dbReference type="GO" id="GO:0005802">
    <property type="term" value="C:trans-Golgi network"/>
    <property type="evidence" value="ECO:0007669"/>
    <property type="project" value="TreeGrafter"/>
</dbReference>
<feature type="transmembrane region" description="Helical" evidence="10">
    <location>
        <begin position="17"/>
        <end position="42"/>
    </location>
</feature>
<protein>
    <recommendedName>
        <fullName evidence="13">Integral membrane protein S linking to the trans Golgi network-domain-containing protein</fullName>
    </recommendedName>
</protein>
<evidence type="ECO:0000256" key="7">
    <source>
        <dbReference type="ARBA" id="ARBA00023034"/>
    </source>
</evidence>
<gene>
    <name evidence="11" type="ORF">DFQ27_007583</name>
</gene>
<comment type="caution">
    <text evidence="11">The sequence shown here is derived from an EMBL/GenBank/DDBJ whole genome shotgun (WGS) entry which is preliminary data.</text>
</comment>
<evidence type="ECO:0000256" key="8">
    <source>
        <dbReference type="ARBA" id="ARBA00023136"/>
    </source>
</evidence>
<comment type="similarity">
    <text evidence="2">Belongs to the SYS1 family.</text>
</comment>
<dbReference type="GO" id="GO:0034067">
    <property type="term" value="P:protein localization to Golgi apparatus"/>
    <property type="evidence" value="ECO:0007669"/>
    <property type="project" value="TreeGrafter"/>
</dbReference>
<feature type="transmembrane region" description="Helical" evidence="10">
    <location>
        <begin position="114"/>
        <end position="136"/>
    </location>
</feature>
<dbReference type="Proteomes" id="UP000807716">
    <property type="component" value="Unassembled WGS sequence"/>
</dbReference>
<feature type="compositionally biased region" description="Low complexity" evidence="9">
    <location>
        <begin position="185"/>
        <end position="208"/>
    </location>
</feature>
<evidence type="ECO:0000256" key="10">
    <source>
        <dbReference type="SAM" id="Phobius"/>
    </source>
</evidence>
<proteinExistence type="inferred from homology"/>
<dbReference type="InterPro" id="IPR019185">
    <property type="entry name" value="Integral_membrane_SYS1-rel"/>
</dbReference>